<evidence type="ECO:0000256" key="4">
    <source>
        <dbReference type="ARBA" id="ARBA00023242"/>
    </source>
</evidence>
<evidence type="ECO:0000256" key="3">
    <source>
        <dbReference type="ARBA" id="ARBA00023163"/>
    </source>
</evidence>
<reference evidence="6" key="1">
    <citation type="submission" date="2022-12" db="EMBL/GenBank/DDBJ databases">
        <authorList>
            <person name="Brejova B."/>
        </authorList>
    </citation>
    <scope>NUCLEOTIDE SEQUENCE</scope>
</reference>
<comment type="caution">
    <text evidence="6">The sequence shown here is derived from an EMBL/GenBank/DDBJ whole genome shotgun (WGS) entry which is preliminary data.</text>
</comment>
<dbReference type="GO" id="GO:0000124">
    <property type="term" value="C:SAGA complex"/>
    <property type="evidence" value="ECO:0007669"/>
    <property type="project" value="UniProtKB-ARBA"/>
</dbReference>
<keyword evidence="2" id="KW-0805">Transcription regulation</keyword>
<dbReference type="GO" id="GO:0003713">
    <property type="term" value="F:transcription coactivator activity"/>
    <property type="evidence" value="ECO:0007669"/>
    <property type="project" value="TreeGrafter"/>
</dbReference>
<evidence type="ECO:0000256" key="5">
    <source>
        <dbReference type="SAM" id="MobiDB-lite"/>
    </source>
</evidence>
<evidence type="ECO:0000313" key="6">
    <source>
        <dbReference type="EMBL" id="CAI5758525.1"/>
    </source>
</evidence>
<gene>
    <name evidence="6" type="ORF">CANVERA_P3037</name>
</gene>
<comment type="subcellular location">
    <subcellularLocation>
        <location evidence="1">Nucleus</location>
    </subcellularLocation>
</comment>
<keyword evidence="4" id="KW-0539">Nucleus</keyword>
<accession>A0A9W4TXR9</accession>
<protein>
    <recommendedName>
        <fullName evidence="8">Transcriptional coactivator HFI1/ADA1</fullName>
    </recommendedName>
</protein>
<dbReference type="InterPro" id="IPR024738">
    <property type="entry name" value="Hfi1/Tada1"/>
</dbReference>
<dbReference type="AlphaFoldDB" id="A0A9W4TXR9"/>
<evidence type="ECO:0000256" key="2">
    <source>
        <dbReference type="ARBA" id="ARBA00023015"/>
    </source>
</evidence>
<dbReference type="EMBL" id="CANTUO010000003">
    <property type="protein sequence ID" value="CAI5758525.1"/>
    <property type="molecule type" value="Genomic_DNA"/>
</dbReference>
<evidence type="ECO:0008006" key="8">
    <source>
        <dbReference type="Google" id="ProtNLM"/>
    </source>
</evidence>
<feature type="compositionally biased region" description="Low complexity" evidence="5">
    <location>
        <begin position="37"/>
        <end position="46"/>
    </location>
</feature>
<evidence type="ECO:0000256" key="1">
    <source>
        <dbReference type="ARBA" id="ARBA00004123"/>
    </source>
</evidence>
<name>A0A9W4TXR9_9ASCO</name>
<dbReference type="GO" id="GO:0006357">
    <property type="term" value="P:regulation of transcription by RNA polymerase II"/>
    <property type="evidence" value="ECO:0007669"/>
    <property type="project" value="TreeGrafter"/>
</dbReference>
<dbReference type="Proteomes" id="UP001152885">
    <property type="component" value="Unassembled WGS sequence"/>
</dbReference>
<dbReference type="PANTHER" id="PTHR21277:SF5">
    <property type="entry name" value="TRANSCRIPTIONAL ADAPTER 1"/>
    <property type="match status" value="1"/>
</dbReference>
<feature type="region of interest" description="Disordered" evidence="5">
    <location>
        <begin position="1"/>
        <end position="62"/>
    </location>
</feature>
<dbReference type="OrthoDB" id="10264870at2759"/>
<keyword evidence="3" id="KW-0804">Transcription</keyword>
<feature type="compositionally biased region" description="Low complexity" evidence="5">
    <location>
        <begin position="1"/>
        <end position="31"/>
    </location>
</feature>
<organism evidence="6 7">
    <name type="scientific">Candida verbasci</name>
    <dbReference type="NCBI Taxonomy" id="1227364"/>
    <lineage>
        <taxon>Eukaryota</taxon>
        <taxon>Fungi</taxon>
        <taxon>Dikarya</taxon>
        <taxon>Ascomycota</taxon>
        <taxon>Saccharomycotina</taxon>
        <taxon>Pichiomycetes</taxon>
        <taxon>Debaryomycetaceae</taxon>
        <taxon>Candida/Lodderomyces clade</taxon>
        <taxon>Candida</taxon>
    </lineage>
</organism>
<proteinExistence type="predicted"/>
<dbReference type="CDD" id="cd22933">
    <property type="entry name" value="HFD_HFI1"/>
    <property type="match status" value="1"/>
</dbReference>
<evidence type="ECO:0000313" key="7">
    <source>
        <dbReference type="Proteomes" id="UP001152885"/>
    </source>
</evidence>
<sequence>MIDLSPQQQSQTQLQVPITQPIQNNNNQQPSQPTPTAPINNNSNKDQPPPPPPPSNSKIKSNKRIELERLIREFQSKLGAKDWEKYHETLSYFLVGKLSRPELVSIITPILKERNLLQYHNKLLLLNFANSLKDTNSNEFLGSTSNEFSSFWNKKSSLSSISKNKVKSTQYEKFKSNIMALPIKERRRIKNITRDSGGKKNKLNSSITLTRHSILPKIPMIQDKEQQQLNVNSLVQWQSDIVNGINTPLACQNYELPDKDQLTSIVKMISREHGLIGGANNIQPNVLELISLGLESYLKQVIESMIDCTKFRKNKYWNNDIIDLNNDKKEEKNKESKNSSKDTILSIEDFYNTYQTYPHLFQLGDDSKFNLMLNDDQILMENEKKNGHNSNGNVSIANGSVNNNQMNGNSTNSNGMIVDSNDELKNLLLELI</sequence>
<keyword evidence="7" id="KW-1185">Reference proteome</keyword>
<dbReference type="Pfam" id="PF12767">
    <property type="entry name" value="SAGA-Tad1"/>
    <property type="match status" value="1"/>
</dbReference>
<dbReference type="GO" id="GO:0005634">
    <property type="term" value="C:nucleus"/>
    <property type="evidence" value="ECO:0007669"/>
    <property type="project" value="UniProtKB-SubCell"/>
</dbReference>
<dbReference type="PANTHER" id="PTHR21277">
    <property type="entry name" value="TRANSCRIPTIONAL ADAPTER 1"/>
    <property type="match status" value="1"/>
</dbReference>